<organism evidence="1 2">
    <name type="scientific">Clostridium acetobutylicum (strain ATCC 824 / DSM 792 / JCM 1419 / IAM 19013 / LMG 5710 / NBRC 13948 / NRRL B-527 / VKM B-1787 / 2291 / W)</name>
    <dbReference type="NCBI Taxonomy" id="272562"/>
    <lineage>
        <taxon>Bacteria</taxon>
        <taxon>Bacillati</taxon>
        <taxon>Bacillota</taxon>
        <taxon>Clostridia</taxon>
        <taxon>Eubacteriales</taxon>
        <taxon>Clostridiaceae</taxon>
        <taxon>Clostridium</taxon>
    </lineage>
</organism>
<dbReference type="PIR" id="G96979">
    <property type="entry name" value="G96979"/>
</dbReference>
<dbReference type="DNASU" id="1116832"/>
<dbReference type="KEGG" id="cac:CA_C0649"/>
<name>Q97LB3_CLOAB</name>
<dbReference type="Pfam" id="PF18937">
    <property type="entry name" value="DUF5685"/>
    <property type="match status" value="1"/>
</dbReference>
<dbReference type="OrthoDB" id="1722540at2"/>
<accession>Q97LB3</accession>
<sequence length="283" mass="33056">MFGYVLPLRGELKVKDYEKFKSYYCGLCLSIKKNYGNLPRSVLNYDMTFLAVLLDALEDKKCEFRLNRCIAHPYKKKYAIINNKALDYAAFFNICLVYYKLVDDVNDDKKISSKIKSLLLRGYFKKFPKPFYVYSDYIKSSLTELNKLEKKSNNLTLDEISHPFSDLTAFIISSYADNKPYKDILYNIGYNLGKWIYIMDAYDDLKEDIKLKKFNAINNTMNLDDKPYEDLIKDISPKISFVLSMCGSNCLHNLNLLPLKTNQDILFNILQYGLLDKMNNLNL</sequence>
<gene>
    <name evidence="1" type="ordered locus">CA_C0649</name>
</gene>
<evidence type="ECO:0000313" key="1">
    <source>
        <dbReference type="EMBL" id="AAK78626.1"/>
    </source>
</evidence>
<dbReference type="PATRIC" id="fig|272562.8.peg.852"/>
<dbReference type="eggNOG" id="ENOG502Z8PZ">
    <property type="taxonomic scope" value="Bacteria"/>
</dbReference>
<proteinExistence type="predicted"/>
<evidence type="ECO:0000313" key="2">
    <source>
        <dbReference type="Proteomes" id="UP000000814"/>
    </source>
</evidence>
<dbReference type="HOGENOM" id="CLU_067295_0_0_9"/>
<keyword evidence="2" id="KW-1185">Reference proteome</keyword>
<dbReference type="STRING" id="272562.CA_C0649"/>
<dbReference type="EMBL" id="AE001437">
    <property type="protein sequence ID" value="AAK78626.1"/>
    <property type="molecule type" value="Genomic_DNA"/>
</dbReference>
<dbReference type="GeneID" id="44997161"/>
<dbReference type="Proteomes" id="UP000000814">
    <property type="component" value="Chromosome"/>
</dbReference>
<dbReference type="InterPro" id="IPR043740">
    <property type="entry name" value="DUF5685"/>
</dbReference>
<dbReference type="RefSeq" id="WP_010963968.1">
    <property type="nucleotide sequence ID" value="NC_003030.1"/>
</dbReference>
<reference evidence="1 2" key="1">
    <citation type="journal article" date="2001" name="J. Bacteriol.">
        <title>Genome sequence and comparative analysis of the solvent-producing bacterium Clostridium acetobutylicum.</title>
        <authorList>
            <person name="Nolling J."/>
            <person name="Breton G."/>
            <person name="Omelchenko M.V."/>
            <person name="Makarova K.S."/>
            <person name="Zeng Q."/>
            <person name="Gibson R."/>
            <person name="Lee H.M."/>
            <person name="Dubois J."/>
            <person name="Qiu D."/>
            <person name="Hitti J."/>
            <person name="Wolf Y.I."/>
            <person name="Tatusov R.L."/>
            <person name="Sabathe F."/>
            <person name="Doucette-Stamm L."/>
            <person name="Soucaille P."/>
            <person name="Daly M.J."/>
            <person name="Bennett G.N."/>
            <person name="Koonin E.V."/>
            <person name="Smith D.R."/>
        </authorList>
    </citation>
    <scope>NUCLEOTIDE SEQUENCE [LARGE SCALE GENOMIC DNA]</scope>
    <source>
        <strain evidence="2">ATCC 824 / DSM 792 / JCM 1419 / LMG 5710 / VKM B-1787</strain>
    </source>
</reference>
<dbReference type="AlphaFoldDB" id="Q97LB3"/>
<protein>
    <submittedName>
        <fullName evidence="1">Uncharacterized protein, homolog of Thermotoga maritima (4982386)</fullName>
    </submittedName>
</protein>